<dbReference type="PROSITE" id="PS51354">
    <property type="entry name" value="GLUTAREDOXIN_2"/>
    <property type="match status" value="1"/>
</dbReference>
<feature type="domain" description="Glutaredoxin" evidence="3">
    <location>
        <begin position="36"/>
        <end position="96"/>
    </location>
</feature>
<dbReference type="InterPro" id="IPR014025">
    <property type="entry name" value="Glutaredoxin_subgr"/>
</dbReference>
<keyword evidence="2" id="KW-0676">Redox-active center</keyword>
<name>A0AAU8L092_9CAUD</name>
<accession>A0AAU8L092</accession>
<evidence type="ECO:0000259" key="3">
    <source>
        <dbReference type="Pfam" id="PF00462"/>
    </source>
</evidence>
<dbReference type="PRINTS" id="PR00160">
    <property type="entry name" value="GLUTAREDOXIN"/>
</dbReference>
<protein>
    <submittedName>
        <fullName evidence="4">Glutaredoxin</fullName>
    </submittedName>
</protein>
<reference evidence="4" key="1">
    <citation type="submission" date="2024-06" db="EMBL/GenBank/DDBJ databases">
        <authorList>
            <person name="Gannavaram S."/>
            <person name="Nemani S."/>
            <person name="Datta M."/>
            <person name="Picchiottino A."/>
            <person name="Mereddy A."/>
            <person name="Gannavaram N."/>
            <person name="Honeycutt C."/>
            <person name="Tran D."/>
            <person name="Choi K."/>
            <person name="Srinivasan K."/>
            <person name="Johnson A."/>
        </authorList>
    </citation>
    <scope>NUCLEOTIDE SEQUENCE</scope>
</reference>
<organism evidence="4">
    <name type="scientific">Pantoea phage Survivor</name>
    <dbReference type="NCBI Taxonomy" id="3232176"/>
    <lineage>
        <taxon>Viruses</taxon>
        <taxon>Duplodnaviria</taxon>
        <taxon>Heunggongvirae</taxon>
        <taxon>Uroviricota</taxon>
        <taxon>Caudoviricetes</taxon>
    </lineage>
</organism>
<dbReference type="InterPro" id="IPR002109">
    <property type="entry name" value="Glutaredoxin"/>
</dbReference>
<dbReference type="NCBIfam" id="NF008401">
    <property type="entry name" value="PRK11200.1"/>
    <property type="match status" value="1"/>
</dbReference>
<sequence length="164" mass="18290">MEGYVPPEPYNYPHSMPFVSGGEVTIKLRPPTMKAVIYGRPNCPYCDSAKALCEREKIEFTYVDIRAAGIDGEKLSEMLGRPVRTVPQILLDDVYIGGFTEFEAKVKELKADKPEVSIDNFDPDNLHFGDLEDAQARNEERMEEATKEAAAIIPDNDCKDGCAV</sequence>
<dbReference type="SUPFAM" id="SSF52833">
    <property type="entry name" value="Thioredoxin-like"/>
    <property type="match status" value="1"/>
</dbReference>
<keyword evidence="1" id="KW-1015">Disulfide bond</keyword>
<dbReference type="PROSITE" id="PS00195">
    <property type="entry name" value="GLUTAREDOXIN_1"/>
    <property type="match status" value="1"/>
</dbReference>
<evidence type="ECO:0000313" key="4">
    <source>
        <dbReference type="EMBL" id="XCN28122.1"/>
    </source>
</evidence>
<dbReference type="Pfam" id="PF00462">
    <property type="entry name" value="Glutaredoxin"/>
    <property type="match status" value="1"/>
</dbReference>
<evidence type="ECO:0000256" key="1">
    <source>
        <dbReference type="ARBA" id="ARBA00023157"/>
    </source>
</evidence>
<dbReference type="InterPro" id="IPR036249">
    <property type="entry name" value="Thioredoxin-like_sf"/>
</dbReference>
<proteinExistence type="predicted"/>
<dbReference type="InterPro" id="IPR011767">
    <property type="entry name" value="GLR_AS"/>
</dbReference>
<dbReference type="EMBL" id="PP885733">
    <property type="protein sequence ID" value="XCN28122.1"/>
    <property type="molecule type" value="Genomic_DNA"/>
</dbReference>
<dbReference type="Gene3D" id="3.40.30.10">
    <property type="entry name" value="Glutaredoxin"/>
    <property type="match status" value="1"/>
</dbReference>
<evidence type="ECO:0000256" key="2">
    <source>
        <dbReference type="ARBA" id="ARBA00023284"/>
    </source>
</evidence>